<evidence type="ECO:0000313" key="2">
    <source>
        <dbReference type="Proteomes" id="UP000727907"/>
    </source>
</evidence>
<protein>
    <submittedName>
        <fullName evidence="1">Uncharacterized protein</fullName>
    </submittedName>
</protein>
<dbReference type="RefSeq" id="WP_216957749.1">
    <property type="nucleotide sequence ID" value="NZ_JAHOPB010000001.1"/>
</dbReference>
<proteinExistence type="predicted"/>
<reference evidence="1 2" key="1">
    <citation type="submission" date="2021-06" db="EMBL/GenBank/DDBJ databases">
        <authorList>
            <person name="Lee D.H."/>
        </authorList>
    </citation>
    <scope>NUCLEOTIDE SEQUENCE [LARGE SCALE GENOMIC DNA]</scope>
    <source>
        <strain evidence="1 2">MMS21-HV4-11</strain>
    </source>
</reference>
<dbReference type="Proteomes" id="UP000727907">
    <property type="component" value="Unassembled WGS sequence"/>
</dbReference>
<dbReference type="EMBL" id="JAHOPB010000001">
    <property type="protein sequence ID" value="MBU8873513.1"/>
    <property type="molecule type" value="Genomic_DNA"/>
</dbReference>
<organism evidence="1 2">
    <name type="scientific">Reyranella humidisoli</name>
    <dbReference type="NCBI Taxonomy" id="2849149"/>
    <lineage>
        <taxon>Bacteria</taxon>
        <taxon>Pseudomonadati</taxon>
        <taxon>Pseudomonadota</taxon>
        <taxon>Alphaproteobacteria</taxon>
        <taxon>Hyphomicrobiales</taxon>
        <taxon>Reyranellaceae</taxon>
        <taxon>Reyranella</taxon>
    </lineage>
</organism>
<gene>
    <name evidence="1" type="ORF">KQ910_07040</name>
</gene>
<evidence type="ECO:0000313" key="1">
    <source>
        <dbReference type="EMBL" id="MBU8873513.1"/>
    </source>
</evidence>
<name>A0ABS6IJR9_9HYPH</name>
<accession>A0ABS6IJR9</accession>
<sequence>MPRFSCGRLASVFVLLLAVGGCTFCGNVERAFVGTVSKVTGPYHYTLPANTWIDNSRVASYLHEVIERSGRQQLGYSGYDCAPRPVADCPDCLLCTEKIRGVKNGDCKPEGDLLIRAYVGPGSNVQAQTYWKK</sequence>
<comment type="caution">
    <text evidence="1">The sequence shown here is derived from an EMBL/GenBank/DDBJ whole genome shotgun (WGS) entry which is preliminary data.</text>
</comment>
<dbReference type="PROSITE" id="PS51257">
    <property type="entry name" value="PROKAR_LIPOPROTEIN"/>
    <property type="match status" value="1"/>
</dbReference>
<keyword evidence="2" id="KW-1185">Reference proteome</keyword>